<feature type="transmembrane region" description="Helical" evidence="7">
    <location>
        <begin position="120"/>
        <end position="138"/>
    </location>
</feature>
<accession>A0AAD1M5I6</accession>
<evidence type="ECO:0000256" key="1">
    <source>
        <dbReference type="ARBA" id="ARBA00004651"/>
    </source>
</evidence>
<evidence type="ECO:0000313" key="10">
    <source>
        <dbReference type="Proteomes" id="UP000466681"/>
    </source>
</evidence>
<keyword evidence="4 7" id="KW-0812">Transmembrane</keyword>
<evidence type="ECO:0000256" key="3">
    <source>
        <dbReference type="ARBA" id="ARBA00022475"/>
    </source>
</evidence>
<dbReference type="Pfam" id="PF00083">
    <property type="entry name" value="Sugar_tr"/>
    <property type="match status" value="1"/>
</dbReference>
<protein>
    <recommendedName>
        <fullName evidence="8">Major facilitator superfamily (MFS) profile domain-containing protein</fullName>
    </recommendedName>
</protein>
<dbReference type="SUPFAM" id="SSF103473">
    <property type="entry name" value="MFS general substrate transporter"/>
    <property type="match status" value="1"/>
</dbReference>
<name>A0AAD1M5I6_9MYCO</name>
<reference evidence="9 10" key="1">
    <citation type="journal article" date="2019" name="Emerg. Microbes Infect.">
        <title>Comprehensive subspecies identification of 175 nontuberculous mycobacteria species based on 7547 genomic profiles.</title>
        <authorList>
            <person name="Matsumoto Y."/>
            <person name="Kinjo T."/>
            <person name="Motooka D."/>
            <person name="Nabeya D."/>
            <person name="Jung N."/>
            <person name="Uechi K."/>
            <person name="Horii T."/>
            <person name="Iida T."/>
            <person name="Fujita J."/>
            <person name="Nakamura S."/>
        </authorList>
    </citation>
    <scope>NUCLEOTIDE SEQUENCE [LARGE SCALE GENOMIC DNA]</scope>
    <source>
        <strain evidence="9 10">JCM 6375</strain>
    </source>
</reference>
<organism evidence="9 10">
    <name type="scientific">Mycolicibacterium moriokaense</name>
    <dbReference type="NCBI Taxonomy" id="39691"/>
    <lineage>
        <taxon>Bacteria</taxon>
        <taxon>Bacillati</taxon>
        <taxon>Actinomycetota</taxon>
        <taxon>Actinomycetes</taxon>
        <taxon>Mycobacteriales</taxon>
        <taxon>Mycobacteriaceae</taxon>
        <taxon>Mycolicibacterium</taxon>
    </lineage>
</organism>
<dbReference type="InterPro" id="IPR005828">
    <property type="entry name" value="MFS_sugar_transport-like"/>
</dbReference>
<dbReference type="PROSITE" id="PS50850">
    <property type="entry name" value="MFS"/>
    <property type="match status" value="1"/>
</dbReference>
<dbReference type="InterPro" id="IPR036259">
    <property type="entry name" value="MFS_trans_sf"/>
</dbReference>
<evidence type="ECO:0000313" key="9">
    <source>
        <dbReference type="EMBL" id="BBX01338.1"/>
    </source>
</evidence>
<sequence length="166" mass="18131">MPSQDCRFCLCFPAKLRARRDTRAVEDREGLKGPDMSTPKRATSPLRVAVASFIVTTVEFYDFLIYGTAAALVFPNCSSPTCHRPRGCCCRSRRSGRLRRTALGGIVFGHFGDRVGRKHMLVYSLLITGIATVLMGLLPTYSHIGLAAPILLTLLRLAQGFAVGGE</sequence>
<keyword evidence="5 7" id="KW-1133">Transmembrane helix</keyword>
<keyword evidence="3" id="KW-1003">Cell membrane</keyword>
<evidence type="ECO:0000256" key="4">
    <source>
        <dbReference type="ARBA" id="ARBA00022692"/>
    </source>
</evidence>
<dbReference type="KEGG" id="mmor:MMOR_22740"/>
<keyword evidence="6 7" id="KW-0472">Membrane</keyword>
<dbReference type="GO" id="GO:0005886">
    <property type="term" value="C:plasma membrane"/>
    <property type="evidence" value="ECO:0007669"/>
    <property type="project" value="UniProtKB-SubCell"/>
</dbReference>
<evidence type="ECO:0000256" key="6">
    <source>
        <dbReference type="ARBA" id="ARBA00023136"/>
    </source>
</evidence>
<evidence type="ECO:0000256" key="5">
    <source>
        <dbReference type="ARBA" id="ARBA00022989"/>
    </source>
</evidence>
<dbReference type="PANTHER" id="PTHR43045">
    <property type="entry name" value="SHIKIMATE TRANSPORTER"/>
    <property type="match status" value="1"/>
</dbReference>
<proteinExistence type="predicted"/>
<evidence type="ECO:0000256" key="7">
    <source>
        <dbReference type="SAM" id="Phobius"/>
    </source>
</evidence>
<dbReference type="AlphaFoldDB" id="A0AAD1M5I6"/>
<keyword evidence="2" id="KW-0813">Transport</keyword>
<evidence type="ECO:0000256" key="2">
    <source>
        <dbReference type="ARBA" id="ARBA00022448"/>
    </source>
</evidence>
<dbReference type="GO" id="GO:0022857">
    <property type="term" value="F:transmembrane transporter activity"/>
    <property type="evidence" value="ECO:0007669"/>
    <property type="project" value="InterPro"/>
</dbReference>
<keyword evidence="10" id="KW-1185">Reference proteome</keyword>
<feature type="domain" description="Major facilitator superfamily (MFS) profile" evidence="8">
    <location>
        <begin position="48"/>
        <end position="166"/>
    </location>
</feature>
<dbReference type="Proteomes" id="UP000466681">
    <property type="component" value="Chromosome"/>
</dbReference>
<gene>
    <name evidence="9" type="ORF">MMOR_22740</name>
</gene>
<dbReference type="InterPro" id="IPR020846">
    <property type="entry name" value="MFS_dom"/>
</dbReference>
<dbReference type="Gene3D" id="1.20.1250.20">
    <property type="entry name" value="MFS general substrate transporter like domains"/>
    <property type="match status" value="1"/>
</dbReference>
<evidence type="ECO:0000259" key="8">
    <source>
        <dbReference type="PROSITE" id="PS50850"/>
    </source>
</evidence>
<dbReference type="EMBL" id="AP022560">
    <property type="protein sequence ID" value="BBX01338.1"/>
    <property type="molecule type" value="Genomic_DNA"/>
</dbReference>
<comment type="subcellular location">
    <subcellularLocation>
        <location evidence="1">Cell membrane</location>
        <topology evidence="1">Multi-pass membrane protein</topology>
    </subcellularLocation>
</comment>
<dbReference type="PANTHER" id="PTHR43045:SF2">
    <property type="entry name" value="INNER MEMBRANE METABOLITE TRANSPORT PROTEIN YHJE"/>
    <property type="match status" value="1"/>
</dbReference>